<feature type="region of interest" description="Disordered" evidence="6">
    <location>
        <begin position="1"/>
        <end position="20"/>
    </location>
</feature>
<dbReference type="SUPFAM" id="SSF53335">
    <property type="entry name" value="S-adenosyl-L-methionine-dependent methyltransferases"/>
    <property type="match status" value="1"/>
</dbReference>
<evidence type="ECO:0000256" key="4">
    <source>
        <dbReference type="ARBA" id="ARBA00022688"/>
    </source>
</evidence>
<dbReference type="PROSITE" id="PS01184">
    <property type="entry name" value="UBIE_2"/>
    <property type="match status" value="1"/>
</dbReference>
<dbReference type="EMBL" id="SNVV01000022">
    <property type="protein sequence ID" value="TDN47058.1"/>
    <property type="molecule type" value="Genomic_DNA"/>
</dbReference>
<keyword evidence="1" id="KW-0474">Menaquinone biosynthesis</keyword>
<dbReference type="GO" id="GO:0009234">
    <property type="term" value="P:menaquinone biosynthetic process"/>
    <property type="evidence" value="ECO:0007669"/>
    <property type="project" value="UniProtKB-KW"/>
</dbReference>
<evidence type="ECO:0000256" key="2">
    <source>
        <dbReference type="ARBA" id="ARBA00022603"/>
    </source>
</evidence>
<accession>A0A4R6DRX4</accession>
<reference evidence="7 8" key="1">
    <citation type="submission" date="2019-03" db="EMBL/GenBank/DDBJ databases">
        <title>Genomic Encyclopedia of Type Strains, Phase IV (KMG-IV): sequencing the most valuable type-strain genomes for metagenomic binning, comparative biology and taxonomic classification.</title>
        <authorList>
            <person name="Goeker M."/>
        </authorList>
    </citation>
    <scope>NUCLEOTIDE SEQUENCE [LARGE SCALE GENOMIC DNA]</scope>
    <source>
        <strain evidence="7 8">DSM 12121</strain>
    </source>
</reference>
<proteinExistence type="predicted"/>
<dbReference type="RefSeq" id="WP_133594361.1">
    <property type="nucleotide sequence ID" value="NZ_SNVV01000022.1"/>
</dbReference>
<dbReference type="InterPro" id="IPR029063">
    <property type="entry name" value="SAM-dependent_MTases_sf"/>
</dbReference>
<evidence type="ECO:0000256" key="1">
    <source>
        <dbReference type="ARBA" id="ARBA00022428"/>
    </source>
</evidence>
<evidence type="ECO:0000256" key="6">
    <source>
        <dbReference type="SAM" id="MobiDB-lite"/>
    </source>
</evidence>
<dbReference type="Pfam" id="PF01209">
    <property type="entry name" value="Ubie_methyltran"/>
    <property type="match status" value="1"/>
</dbReference>
<comment type="caution">
    <text evidence="7">The sequence shown here is derived from an EMBL/GenBank/DDBJ whole genome shotgun (WGS) entry which is preliminary data.</text>
</comment>
<dbReference type="PANTHER" id="PTHR43591:SF24">
    <property type="entry name" value="2-METHOXY-6-POLYPRENYL-1,4-BENZOQUINOL METHYLASE, MITOCHONDRIAL"/>
    <property type="match status" value="1"/>
</dbReference>
<keyword evidence="4" id="KW-0831">Ubiquinone biosynthesis</keyword>
<keyword evidence="3 7" id="KW-0808">Transferase</keyword>
<evidence type="ECO:0000256" key="5">
    <source>
        <dbReference type="ARBA" id="ARBA00022691"/>
    </source>
</evidence>
<evidence type="ECO:0000313" key="7">
    <source>
        <dbReference type="EMBL" id="TDN47058.1"/>
    </source>
</evidence>
<sequence length="265" mass="28988">MSDSASRAAPAPQAAAAHSPLQADPQLQRYFSAEGERRAATRALFDRAASGYDRAESITALGSGAWYRRRALQRCGLKPGMAILDAAAGTGLVAREAQRIIGEQGRLIALDPSPGMLAELRKKLSVETLEAGAEAIPLPEAEVDFVSMGYALRHVADLDQAFAEYLRVLRPGGRVCVMEITRPQSALGRQMLRFYLRAVVPLLSRIARCSADVSLLWEYYWDTIQAAVPPQRVLEAMRRAGFEEVDCALTLGVFREYVGRKPAAR</sequence>
<dbReference type="Proteomes" id="UP000295129">
    <property type="component" value="Unassembled WGS sequence"/>
</dbReference>
<keyword evidence="8" id="KW-1185">Reference proteome</keyword>
<protein>
    <submittedName>
        <fullName evidence="7">Demethylmenaquinone methyltransferase</fullName>
    </submittedName>
</protein>
<keyword evidence="5" id="KW-0949">S-adenosyl-L-methionine</keyword>
<keyword evidence="2 7" id="KW-0489">Methyltransferase</keyword>
<dbReference type="OrthoDB" id="9808140at2"/>
<dbReference type="InterPro" id="IPR004033">
    <property type="entry name" value="UbiE/COQ5_MeTrFase"/>
</dbReference>
<dbReference type="PANTHER" id="PTHR43591">
    <property type="entry name" value="METHYLTRANSFERASE"/>
    <property type="match status" value="1"/>
</dbReference>
<dbReference type="GO" id="GO:0032259">
    <property type="term" value="P:methylation"/>
    <property type="evidence" value="ECO:0007669"/>
    <property type="project" value="UniProtKB-KW"/>
</dbReference>
<dbReference type="Gene3D" id="3.40.50.150">
    <property type="entry name" value="Vaccinia Virus protein VP39"/>
    <property type="match status" value="1"/>
</dbReference>
<gene>
    <name evidence="7" type="ORF">C7389_12215</name>
</gene>
<name>A0A4R6DRX4_9RHOO</name>
<dbReference type="CDD" id="cd02440">
    <property type="entry name" value="AdoMet_MTases"/>
    <property type="match status" value="1"/>
</dbReference>
<dbReference type="InterPro" id="IPR023576">
    <property type="entry name" value="UbiE/COQ5_MeTrFase_CS"/>
</dbReference>
<organism evidence="7 8">
    <name type="scientific">Azoarcus indigens</name>
    <dbReference type="NCBI Taxonomy" id="29545"/>
    <lineage>
        <taxon>Bacteria</taxon>
        <taxon>Pseudomonadati</taxon>
        <taxon>Pseudomonadota</taxon>
        <taxon>Betaproteobacteria</taxon>
        <taxon>Rhodocyclales</taxon>
        <taxon>Zoogloeaceae</taxon>
        <taxon>Azoarcus</taxon>
    </lineage>
</organism>
<dbReference type="AlphaFoldDB" id="A0A4R6DRX4"/>
<evidence type="ECO:0000313" key="8">
    <source>
        <dbReference type="Proteomes" id="UP000295129"/>
    </source>
</evidence>
<dbReference type="GO" id="GO:0008425">
    <property type="term" value="F:2-methoxy-6-polyprenyl-1,4-benzoquinol methyltransferase activity"/>
    <property type="evidence" value="ECO:0007669"/>
    <property type="project" value="TreeGrafter"/>
</dbReference>
<evidence type="ECO:0000256" key="3">
    <source>
        <dbReference type="ARBA" id="ARBA00022679"/>
    </source>
</evidence>
<dbReference type="PROSITE" id="PS51608">
    <property type="entry name" value="SAM_MT_UBIE"/>
    <property type="match status" value="1"/>
</dbReference>